<dbReference type="RefSeq" id="WP_231418631.1">
    <property type="nucleotide sequence ID" value="NZ_CP126446.1"/>
</dbReference>
<proteinExistence type="predicted"/>
<gene>
    <name evidence="1" type="ORF">QNI29_04195</name>
</gene>
<organism evidence="1 2">
    <name type="scientific">Pontibacillus chungwhensis</name>
    <dbReference type="NCBI Taxonomy" id="265426"/>
    <lineage>
        <taxon>Bacteria</taxon>
        <taxon>Bacillati</taxon>
        <taxon>Bacillota</taxon>
        <taxon>Bacilli</taxon>
        <taxon>Bacillales</taxon>
        <taxon>Bacillaceae</taxon>
        <taxon>Pontibacillus</taxon>
    </lineage>
</organism>
<accession>A0ABY8UYW4</accession>
<dbReference type="InterPro" id="IPR016181">
    <property type="entry name" value="Acyl_CoA_acyltransferase"/>
</dbReference>
<dbReference type="Gene3D" id="3.40.630.30">
    <property type="match status" value="1"/>
</dbReference>
<sequence length="137" mass="15387">MLISYVPFDGTSKYIENVVSLSLEMCDEEQSNEWVRAKILNDAKEEDHKGWVALCNGEVVGYAYGYRCMNTEVEKATIEVIGESAVKSSVYDCFERVEMGVSPKYKHAGIESTLEKRLLDETLTTANEEFEGSAKPL</sequence>
<dbReference type="EMBL" id="CP126446">
    <property type="protein sequence ID" value="WIF98865.1"/>
    <property type="molecule type" value="Genomic_DNA"/>
</dbReference>
<dbReference type="Proteomes" id="UP001236652">
    <property type="component" value="Chromosome"/>
</dbReference>
<reference evidence="1 2" key="1">
    <citation type="submission" date="2023-05" db="EMBL/GenBank/DDBJ databases">
        <title>Comparative genomics reveals the evidence of polycyclic aromatic hydrocarbons degradation in moderately halophilic genus Pontibacillus.</title>
        <authorList>
            <person name="Yang H."/>
            <person name="Qian Z."/>
        </authorList>
    </citation>
    <scope>NUCLEOTIDE SEQUENCE [LARGE SCALE GENOMIC DNA]</scope>
    <source>
        <strain evidence="2">HN14</strain>
    </source>
</reference>
<dbReference type="SUPFAM" id="SSF55729">
    <property type="entry name" value="Acyl-CoA N-acyltransferases (Nat)"/>
    <property type="match status" value="1"/>
</dbReference>
<evidence type="ECO:0000313" key="1">
    <source>
        <dbReference type="EMBL" id="WIF98865.1"/>
    </source>
</evidence>
<protein>
    <recommendedName>
        <fullName evidence="3">N-acetyltransferase domain-containing protein</fullName>
    </recommendedName>
</protein>
<keyword evidence="2" id="KW-1185">Reference proteome</keyword>
<name>A0ABY8UYW4_9BACI</name>
<evidence type="ECO:0000313" key="2">
    <source>
        <dbReference type="Proteomes" id="UP001236652"/>
    </source>
</evidence>
<evidence type="ECO:0008006" key="3">
    <source>
        <dbReference type="Google" id="ProtNLM"/>
    </source>
</evidence>